<dbReference type="PROSITE" id="PS50022">
    <property type="entry name" value="FA58C_3"/>
    <property type="match status" value="1"/>
</dbReference>
<dbReference type="Proteomes" id="UP000198757">
    <property type="component" value="Unassembled WGS sequence"/>
</dbReference>
<dbReference type="InterPro" id="IPR008979">
    <property type="entry name" value="Galactose-bd-like_sf"/>
</dbReference>
<dbReference type="AlphaFoldDB" id="A0A1G6YMG4"/>
<dbReference type="Pfam" id="PF16323">
    <property type="entry name" value="DUF4959"/>
    <property type="match status" value="1"/>
</dbReference>
<dbReference type="Pfam" id="PF16391">
    <property type="entry name" value="DUF5000"/>
    <property type="match status" value="1"/>
</dbReference>
<dbReference type="OrthoDB" id="621114at2"/>
<dbReference type="Pfam" id="PF17166">
    <property type="entry name" value="DUF5126"/>
    <property type="match status" value="1"/>
</dbReference>
<evidence type="ECO:0000259" key="1">
    <source>
        <dbReference type="PROSITE" id="PS50022"/>
    </source>
</evidence>
<name>A0A1G6YMG4_NIADE</name>
<dbReference type="EMBL" id="FMZO01000016">
    <property type="protein sequence ID" value="SDD90857.1"/>
    <property type="molecule type" value="Genomic_DNA"/>
</dbReference>
<dbReference type="InterPro" id="IPR000421">
    <property type="entry name" value="FA58C"/>
</dbReference>
<accession>A0A1G6YMG4</accession>
<dbReference type="STRING" id="1285928.SAMN04487894_11612"/>
<evidence type="ECO:0000313" key="2">
    <source>
        <dbReference type="EMBL" id="SDD90857.1"/>
    </source>
</evidence>
<evidence type="ECO:0000313" key="3">
    <source>
        <dbReference type="Proteomes" id="UP000198757"/>
    </source>
</evidence>
<dbReference type="InterPro" id="IPR032527">
    <property type="entry name" value="DUF4959"/>
</dbReference>
<dbReference type="InterPro" id="IPR033431">
    <property type="entry name" value="DUF5126"/>
</dbReference>
<dbReference type="SUPFAM" id="SSF49785">
    <property type="entry name" value="Galactose-binding domain-like"/>
    <property type="match status" value="1"/>
</dbReference>
<dbReference type="Gene3D" id="2.60.120.260">
    <property type="entry name" value="Galactose-binding domain-like"/>
    <property type="match status" value="1"/>
</dbReference>
<dbReference type="InterPro" id="IPR032164">
    <property type="entry name" value="DUF5000"/>
</dbReference>
<sequence length="415" mass="47017">MKKMNYNMYFKSKSRLFLLCGFILLWCTRCKREDMLLYTDGTAAAPAKVSGIKVANQPGGAFITYQLPDDPNLLYVKAVYKLGSGEEMTIKSSYFSDTLKVEGYGDTSAHEVKLYSVGKNNKESESQAVSIKPLTPPVMKTFESVSLAETFGGAVVKFSNLAKANLSFIVMSDSTGRGDWYTVNTFYTKADSGRLTVRGFKPEERRFAVYVRDRWENKSDTLAKALVPLEEFLLDKGKFKEVRLPTDNWQGHSWSGVSTRTMPFLWNNVWNNGSDVFHTVPNSGLPSWFTFDLGNKYVLSRFKFYHRAGNNNDLYNNADVKLFEIWGSNNPNSDGTWASWDSVGTFTSIKPSGLPLGQVSNEDIQFARVDGEDFDMPAGINAYRYLRFRIREVWGLAQMFYISELTFWGAPEKDN</sequence>
<proteinExistence type="predicted"/>
<organism evidence="2 3">
    <name type="scientific">Niabella drilacis (strain DSM 25811 / CCM 8410 / CCUG 62505 / LMG 26954 / E90)</name>
    <dbReference type="NCBI Taxonomy" id="1285928"/>
    <lineage>
        <taxon>Bacteria</taxon>
        <taxon>Pseudomonadati</taxon>
        <taxon>Bacteroidota</taxon>
        <taxon>Chitinophagia</taxon>
        <taxon>Chitinophagales</taxon>
        <taxon>Chitinophagaceae</taxon>
        <taxon>Niabella</taxon>
    </lineage>
</organism>
<protein>
    <recommendedName>
        <fullName evidence="1">F5/8 type C domain-containing protein</fullName>
    </recommendedName>
</protein>
<gene>
    <name evidence="2" type="ORF">SAMN04487894_11612</name>
</gene>
<feature type="domain" description="F5/8 type C" evidence="1">
    <location>
        <begin position="227"/>
        <end position="410"/>
    </location>
</feature>
<keyword evidence="3" id="KW-1185">Reference proteome</keyword>
<reference evidence="3" key="1">
    <citation type="submission" date="2016-10" db="EMBL/GenBank/DDBJ databases">
        <authorList>
            <person name="Varghese N."/>
            <person name="Submissions S."/>
        </authorList>
    </citation>
    <scope>NUCLEOTIDE SEQUENCE [LARGE SCALE GENOMIC DNA]</scope>
    <source>
        <strain evidence="3">DSM 25811 / CCM 8410 / LMG 26954 / E90</strain>
    </source>
</reference>